<dbReference type="InterPro" id="IPR044682">
    <property type="entry name" value="VDE"/>
</dbReference>
<dbReference type="InterPro" id="IPR022272">
    <property type="entry name" value="Lipocalin_CS"/>
</dbReference>
<dbReference type="Pfam" id="PF07137">
    <property type="entry name" value="VDE"/>
    <property type="match status" value="1"/>
</dbReference>
<organism evidence="3 4">
    <name type="scientific">Coccomyxa viridis</name>
    <dbReference type="NCBI Taxonomy" id="1274662"/>
    <lineage>
        <taxon>Eukaryota</taxon>
        <taxon>Viridiplantae</taxon>
        <taxon>Chlorophyta</taxon>
        <taxon>core chlorophytes</taxon>
        <taxon>Trebouxiophyceae</taxon>
        <taxon>Trebouxiophyceae incertae sedis</taxon>
        <taxon>Coccomyxaceae</taxon>
        <taxon>Coccomyxa</taxon>
    </lineage>
</organism>
<dbReference type="GO" id="GO:0010028">
    <property type="term" value="P:xanthophyll cycle"/>
    <property type="evidence" value="ECO:0007669"/>
    <property type="project" value="InterPro"/>
</dbReference>
<feature type="domain" description="VDE lipocalin" evidence="2">
    <location>
        <begin position="139"/>
        <end position="376"/>
    </location>
</feature>
<dbReference type="SUPFAM" id="SSF50814">
    <property type="entry name" value="Lipocalins"/>
    <property type="match status" value="1"/>
</dbReference>
<feature type="region of interest" description="Disordered" evidence="1">
    <location>
        <begin position="474"/>
        <end position="500"/>
    </location>
</feature>
<dbReference type="AlphaFoldDB" id="A0AAV1IKJ7"/>
<name>A0AAV1IKJ7_9CHLO</name>
<dbReference type="PROSITE" id="PS00213">
    <property type="entry name" value="LIPOCALIN"/>
    <property type="match status" value="1"/>
</dbReference>
<dbReference type="InterPro" id="IPR010788">
    <property type="entry name" value="VDE_dom"/>
</dbReference>
<dbReference type="GO" id="GO:0046422">
    <property type="term" value="F:violaxanthin de-epoxidase activity"/>
    <property type="evidence" value="ECO:0007669"/>
    <property type="project" value="InterPro"/>
</dbReference>
<dbReference type="Proteomes" id="UP001314263">
    <property type="component" value="Unassembled WGS sequence"/>
</dbReference>
<dbReference type="EMBL" id="CAUYUE010000015">
    <property type="protein sequence ID" value="CAK0786560.1"/>
    <property type="molecule type" value="Genomic_DNA"/>
</dbReference>
<reference evidence="3 4" key="1">
    <citation type="submission" date="2023-10" db="EMBL/GenBank/DDBJ databases">
        <authorList>
            <person name="Maclean D."/>
            <person name="Macfadyen A."/>
        </authorList>
    </citation>
    <scope>NUCLEOTIDE SEQUENCE [LARGE SCALE GENOMIC DNA]</scope>
</reference>
<dbReference type="InterPro" id="IPR012674">
    <property type="entry name" value="Calycin"/>
</dbReference>
<keyword evidence="4" id="KW-1185">Reference proteome</keyword>
<protein>
    <recommendedName>
        <fullName evidence="2">VDE lipocalin domain-containing protein</fullName>
    </recommendedName>
</protein>
<feature type="compositionally biased region" description="Pro residues" evidence="1">
    <location>
        <begin position="491"/>
        <end position="500"/>
    </location>
</feature>
<accession>A0AAV1IKJ7</accession>
<evidence type="ECO:0000256" key="1">
    <source>
        <dbReference type="SAM" id="MobiDB-lite"/>
    </source>
</evidence>
<sequence>MLQRAHARQMSGNALLRDCTALTGPGRPCSSSIRPFSTLGTRHAVSSRHVLRPRAAQAPHDQAVPKLYGIPVPVASADRQRVALQRNASCEKDTAGGFDAARAAFKCHVDTLKHIAAGIAISAALFTGPAVAADVAKVGKCLLGNCQVVLAKCMADGECLENLICLQLCNGRPDETACQIRCGDLYADKAVEAFTACAVSDKKCVPQRVDESTYPVPPPCALDEKFDINNFQGRWYITAGLNPLFDTFDCQEHFFGVPEPGKLYGKINWRIPKGNRDFIERSTVQTFDQKLDVSPAYLRNDGNKYLNYTDDWYILAQKPDEYAVIYYRGNNDAWKGYGGATVYTRASKLPEQYIPEISEALKKAGLKWEDFKVTDNTCGPHPPQESLAEEIEEDLQKEVKQVEYALEGDLKSFGRGFTVLEKDLVQEFTKEEQFIQKEIQDAEDFVNRIERQYKLPPWLRWLYNLGFPMPDMPGMPSMTPPNSAAGNVSPAPGPPPVGSA</sequence>
<evidence type="ECO:0000259" key="2">
    <source>
        <dbReference type="Pfam" id="PF07137"/>
    </source>
</evidence>
<proteinExistence type="predicted"/>
<dbReference type="Gene3D" id="2.40.128.20">
    <property type="match status" value="1"/>
</dbReference>
<evidence type="ECO:0000313" key="3">
    <source>
        <dbReference type="EMBL" id="CAK0786560.1"/>
    </source>
</evidence>
<dbReference type="PANTHER" id="PTHR33970">
    <property type="entry name" value="VIOLAXANTHIN DE-EPOXIDASE, CHLOROPLASTIC-RELATED"/>
    <property type="match status" value="1"/>
</dbReference>
<dbReference type="PANTHER" id="PTHR33970:SF1">
    <property type="entry name" value="VIOLAXANTHIN DE-EPOXIDASE, CHLOROPLASTIC"/>
    <property type="match status" value="1"/>
</dbReference>
<gene>
    <name evidence="3" type="ORF">CVIRNUC_009773</name>
</gene>
<evidence type="ECO:0000313" key="4">
    <source>
        <dbReference type="Proteomes" id="UP001314263"/>
    </source>
</evidence>
<comment type="caution">
    <text evidence="3">The sequence shown here is derived from an EMBL/GenBank/DDBJ whole genome shotgun (WGS) entry which is preliminary data.</text>
</comment>